<feature type="compositionally biased region" description="Polar residues" evidence="2">
    <location>
        <begin position="91"/>
        <end position="103"/>
    </location>
</feature>
<evidence type="ECO:0000256" key="1">
    <source>
        <dbReference type="ARBA" id="ARBA00023002"/>
    </source>
</evidence>
<feature type="domain" description="Alcohol dehydrogenase-like N-terminal" evidence="3">
    <location>
        <begin position="30"/>
        <end position="75"/>
    </location>
</feature>
<evidence type="ECO:0000313" key="4">
    <source>
        <dbReference type="EMBL" id="EHK98771.1"/>
    </source>
</evidence>
<reference evidence="4 5" key="1">
    <citation type="journal article" date="2012" name="Eukaryot. Cell">
        <title>Genome sequence of the fungus Glarea lozoyensis: the first genome sequence of a species from the Helotiaceae family.</title>
        <authorList>
            <person name="Youssar L."/>
            <person name="Gruening B.A."/>
            <person name="Erxleben A."/>
            <person name="Guenther S."/>
            <person name="Huettel W."/>
        </authorList>
    </citation>
    <scope>NUCLEOTIDE SEQUENCE [LARGE SCALE GENOMIC DNA]</scope>
    <source>
        <strain evidence="5">ATCC 74030 / MF5533</strain>
    </source>
</reference>
<dbReference type="GO" id="GO:0008270">
    <property type="term" value="F:zinc ion binding"/>
    <property type="evidence" value="ECO:0007669"/>
    <property type="project" value="InterPro"/>
</dbReference>
<name>H0ERG0_GLAL7</name>
<dbReference type="Proteomes" id="UP000005446">
    <property type="component" value="Unassembled WGS sequence"/>
</dbReference>
<dbReference type="InterPro" id="IPR011032">
    <property type="entry name" value="GroES-like_sf"/>
</dbReference>
<keyword evidence="1" id="KW-0560">Oxidoreductase</keyword>
<dbReference type="Pfam" id="PF08240">
    <property type="entry name" value="ADH_N"/>
    <property type="match status" value="1"/>
</dbReference>
<sequence length="103" mass="10950">MSGFEFAVIKSSPSKEYVETTTTRPALTGDEVYIEITHSGVCGTDQHFRGVDMVLGHEGIGVIKAIGPDVKSLKVQNEPNTEVEETEQAGAGQQKSVVSANNA</sequence>
<dbReference type="GO" id="GO:0016491">
    <property type="term" value="F:oxidoreductase activity"/>
    <property type="evidence" value="ECO:0007669"/>
    <property type="project" value="UniProtKB-KW"/>
</dbReference>
<evidence type="ECO:0000256" key="2">
    <source>
        <dbReference type="SAM" id="MobiDB-lite"/>
    </source>
</evidence>
<dbReference type="InterPro" id="IPR013154">
    <property type="entry name" value="ADH-like_N"/>
</dbReference>
<protein>
    <submittedName>
        <fullName evidence="4">Putative alcohol dehydrogenase 1</fullName>
    </submittedName>
</protein>
<dbReference type="EMBL" id="AGUE01000135">
    <property type="protein sequence ID" value="EHK98771.1"/>
    <property type="molecule type" value="Genomic_DNA"/>
</dbReference>
<comment type="caution">
    <text evidence="4">The sequence shown here is derived from an EMBL/GenBank/DDBJ whole genome shotgun (WGS) entry which is preliminary data.</text>
</comment>
<dbReference type="HOGENOM" id="CLU_2264038_0_0_1"/>
<evidence type="ECO:0000313" key="5">
    <source>
        <dbReference type="Proteomes" id="UP000005446"/>
    </source>
</evidence>
<accession>H0ERG0</accession>
<dbReference type="PROSITE" id="PS00059">
    <property type="entry name" value="ADH_ZINC"/>
    <property type="match status" value="1"/>
</dbReference>
<feature type="region of interest" description="Disordered" evidence="2">
    <location>
        <begin position="75"/>
        <end position="103"/>
    </location>
</feature>
<dbReference type="InterPro" id="IPR002328">
    <property type="entry name" value="ADH_Zn_CS"/>
</dbReference>
<dbReference type="SUPFAM" id="SSF50129">
    <property type="entry name" value="GroES-like"/>
    <property type="match status" value="1"/>
</dbReference>
<keyword evidence="5" id="KW-1185">Reference proteome</keyword>
<dbReference type="InParanoid" id="H0ERG0"/>
<organism evidence="4 5">
    <name type="scientific">Glarea lozoyensis (strain ATCC 74030 / MF5533)</name>
    <dbReference type="NCBI Taxonomy" id="1104152"/>
    <lineage>
        <taxon>Eukaryota</taxon>
        <taxon>Fungi</taxon>
        <taxon>Dikarya</taxon>
        <taxon>Ascomycota</taxon>
        <taxon>Pezizomycotina</taxon>
        <taxon>Leotiomycetes</taxon>
        <taxon>Helotiales</taxon>
        <taxon>Helotiaceae</taxon>
        <taxon>Glarea</taxon>
    </lineage>
</organism>
<dbReference type="OrthoDB" id="1879366at2759"/>
<dbReference type="Gene3D" id="3.90.180.10">
    <property type="entry name" value="Medium-chain alcohol dehydrogenases, catalytic domain"/>
    <property type="match status" value="1"/>
</dbReference>
<evidence type="ECO:0000259" key="3">
    <source>
        <dbReference type="Pfam" id="PF08240"/>
    </source>
</evidence>
<proteinExistence type="predicted"/>
<dbReference type="AlphaFoldDB" id="H0ERG0"/>
<gene>
    <name evidence="4" type="ORF">M7I_5279</name>
</gene>